<feature type="domain" description="AMMECR1" evidence="1">
    <location>
        <begin position="1"/>
        <end position="109"/>
    </location>
</feature>
<dbReference type="RefSeq" id="XP_006819388.1">
    <property type="nucleotide sequence ID" value="XM_006819325.1"/>
</dbReference>
<sequence>PLFVTWKASGPTNGDKRLRGCIGTFAAVHLHEGLRDYTISSALKDSRFQPISKDELPRLQCSVSLLTNFEEANDHLDWEVGIHGIRIQFISEKGSKCTATYLPEVAIEQ</sequence>
<dbReference type="GeneID" id="102807279"/>
<feature type="non-terminal residue" evidence="3">
    <location>
        <position position="1"/>
    </location>
</feature>
<protein>
    <submittedName>
        <fullName evidence="3">AMMECR1-like protein-like</fullName>
    </submittedName>
</protein>
<evidence type="ECO:0000313" key="3">
    <source>
        <dbReference type="RefSeq" id="XP_006819388.1"/>
    </source>
</evidence>
<organism evidence="2 3">
    <name type="scientific">Saccoglossus kowalevskii</name>
    <name type="common">Acorn worm</name>
    <dbReference type="NCBI Taxonomy" id="10224"/>
    <lineage>
        <taxon>Eukaryota</taxon>
        <taxon>Metazoa</taxon>
        <taxon>Hemichordata</taxon>
        <taxon>Enteropneusta</taxon>
        <taxon>Harrimaniidae</taxon>
        <taxon>Saccoglossus</taxon>
    </lineage>
</organism>
<gene>
    <name evidence="3" type="primary">LOC102807279</name>
</gene>
<dbReference type="Gene3D" id="3.30.700.20">
    <property type="entry name" value="Hypothetical protein ph0010, domain 1"/>
    <property type="match status" value="1"/>
</dbReference>
<keyword evidence="2" id="KW-1185">Reference proteome</keyword>
<dbReference type="PANTHER" id="PTHR13016">
    <property type="entry name" value="AMMECR1 HOMOLOG"/>
    <property type="match status" value="1"/>
</dbReference>
<dbReference type="Proteomes" id="UP000694865">
    <property type="component" value="Unplaced"/>
</dbReference>
<dbReference type="InterPro" id="IPR027485">
    <property type="entry name" value="AMMECR1_N"/>
</dbReference>
<dbReference type="SUPFAM" id="SSF143447">
    <property type="entry name" value="AMMECR1-like"/>
    <property type="match status" value="1"/>
</dbReference>
<accession>A0ABM0MH97</accession>
<feature type="non-terminal residue" evidence="3">
    <location>
        <position position="109"/>
    </location>
</feature>
<dbReference type="InterPro" id="IPR002733">
    <property type="entry name" value="AMMECR1_domain"/>
</dbReference>
<dbReference type="PROSITE" id="PS51112">
    <property type="entry name" value="AMMECR1"/>
    <property type="match status" value="1"/>
</dbReference>
<reference evidence="3" key="1">
    <citation type="submission" date="2025-08" db="UniProtKB">
        <authorList>
            <consortium name="RefSeq"/>
        </authorList>
    </citation>
    <scope>IDENTIFICATION</scope>
    <source>
        <tissue evidence="3">Testes</tissue>
    </source>
</reference>
<evidence type="ECO:0000259" key="1">
    <source>
        <dbReference type="PROSITE" id="PS51112"/>
    </source>
</evidence>
<proteinExistence type="predicted"/>
<dbReference type="InterPro" id="IPR036071">
    <property type="entry name" value="AMMECR1_dom_sf"/>
</dbReference>
<dbReference type="PANTHER" id="PTHR13016:SF0">
    <property type="entry name" value="AMME SYNDROME CANDIDATE GENE 1 PROTEIN"/>
    <property type="match status" value="1"/>
</dbReference>
<dbReference type="InterPro" id="IPR023473">
    <property type="entry name" value="AMMECR1"/>
</dbReference>
<name>A0ABM0MH97_SACKO</name>
<dbReference type="Pfam" id="PF01871">
    <property type="entry name" value="AMMECR1"/>
    <property type="match status" value="1"/>
</dbReference>
<evidence type="ECO:0000313" key="2">
    <source>
        <dbReference type="Proteomes" id="UP000694865"/>
    </source>
</evidence>